<accession>A0A226BWX8</accession>
<dbReference type="PANTHER" id="PTHR43065">
    <property type="entry name" value="SENSOR HISTIDINE KINASE"/>
    <property type="match status" value="1"/>
</dbReference>
<proteinExistence type="predicted"/>
<sequence length="383" mass="44443">MKYNFTDLVSLDELRSTLEKLYSLIELPMSIEDVNQNPLINIGFSDICKKYHTQNPKTLCRCKRSGAFVTDYLYENDYITYRCQNGLIDMASPIIIEGEHVATFLIGQIFFQKPDRDYFKKQAIKFGFNVDEYLQALDRIPVYSKEDAYKIMDYCTNFAQILTKLGLNNLKEIKHKNKLEENEKKYDLLINGISDITLLCKIEKVNDLRIAKVNKNFLKKINLTESEVVGSLLKEIINNNLYTKLNDKINTAIKERKKMQFEIFNLNNYYDIKLMPLECDEYIKHLIITASNISHKKEMEEYRLQLEKLESVGFLAGGIAHDFNNLLTVSMANISLAKKYISEENEYNNTKVLNLLNETNSSFNQAKNLTQQLLTFSKGGLLL</sequence>
<evidence type="ECO:0000256" key="1">
    <source>
        <dbReference type="ARBA" id="ARBA00000085"/>
    </source>
</evidence>
<gene>
    <name evidence="4" type="ORF">CDO51_07905</name>
</gene>
<comment type="catalytic activity">
    <reaction evidence="1">
        <text>ATP + protein L-histidine = ADP + protein N-phospho-L-histidine.</text>
        <dbReference type="EC" id="2.7.13.3"/>
    </reaction>
</comment>
<dbReference type="InterPro" id="IPR036097">
    <property type="entry name" value="HisK_dim/P_sf"/>
</dbReference>
<dbReference type="EC" id="2.7.13.3" evidence="2"/>
<protein>
    <recommendedName>
        <fullName evidence="2">histidine kinase</fullName>
        <ecNumber evidence="2">2.7.13.3</ecNumber>
    </recommendedName>
</protein>
<comment type="caution">
    <text evidence="4">The sequence shown here is derived from an EMBL/GenBank/DDBJ whole genome shotgun (WGS) entry which is preliminary data.</text>
</comment>
<keyword evidence="5" id="KW-1185">Reference proteome</keyword>
<organism evidence="4 5">
    <name type="scientific">Natranaerobius trueperi</name>
    <dbReference type="NCBI Taxonomy" id="759412"/>
    <lineage>
        <taxon>Bacteria</taxon>
        <taxon>Bacillati</taxon>
        <taxon>Bacillota</taxon>
        <taxon>Clostridia</taxon>
        <taxon>Natranaerobiales</taxon>
        <taxon>Natranaerobiaceae</taxon>
        <taxon>Natranaerobius</taxon>
    </lineage>
</organism>
<reference evidence="4 5" key="1">
    <citation type="submission" date="2017-06" db="EMBL/GenBank/DDBJ databases">
        <title>Draft Genome Sequence of Natranaerobius trueperi halophilic, alkalithermophilic bacteria from soda lakes.</title>
        <authorList>
            <person name="Zhao B."/>
        </authorList>
    </citation>
    <scope>NUCLEOTIDE SEQUENCE [LARGE SCALE GENOMIC DNA]</scope>
    <source>
        <strain evidence="4 5">DSM 18760</strain>
    </source>
</reference>
<evidence type="ECO:0000256" key="2">
    <source>
        <dbReference type="ARBA" id="ARBA00012438"/>
    </source>
</evidence>
<name>A0A226BWX8_9FIRM</name>
<evidence type="ECO:0000313" key="5">
    <source>
        <dbReference type="Proteomes" id="UP000214588"/>
    </source>
</evidence>
<dbReference type="SUPFAM" id="SSF55785">
    <property type="entry name" value="PYP-like sensor domain (PAS domain)"/>
    <property type="match status" value="1"/>
</dbReference>
<dbReference type="Proteomes" id="UP000214588">
    <property type="component" value="Unassembled WGS sequence"/>
</dbReference>
<dbReference type="OrthoDB" id="9813394at2"/>
<feature type="domain" description="PocR" evidence="3">
    <location>
        <begin position="7"/>
        <end position="166"/>
    </location>
</feature>
<dbReference type="Pfam" id="PF10114">
    <property type="entry name" value="PocR"/>
    <property type="match status" value="1"/>
</dbReference>
<dbReference type="InterPro" id="IPR018771">
    <property type="entry name" value="PocR_dom"/>
</dbReference>
<dbReference type="AlphaFoldDB" id="A0A226BWX8"/>
<dbReference type="RefSeq" id="WP_089023746.1">
    <property type="nucleotide sequence ID" value="NZ_NIQC01000016.1"/>
</dbReference>
<dbReference type="Gene3D" id="3.30.450.20">
    <property type="entry name" value="PAS domain"/>
    <property type="match status" value="1"/>
</dbReference>
<dbReference type="Gene3D" id="1.10.287.130">
    <property type="match status" value="1"/>
</dbReference>
<dbReference type="CDD" id="cd00082">
    <property type="entry name" value="HisKA"/>
    <property type="match status" value="1"/>
</dbReference>
<dbReference type="PANTHER" id="PTHR43065:SF42">
    <property type="entry name" value="TWO-COMPONENT SENSOR PPRA"/>
    <property type="match status" value="1"/>
</dbReference>
<dbReference type="EMBL" id="NIQC01000016">
    <property type="protein sequence ID" value="OWZ83523.1"/>
    <property type="molecule type" value="Genomic_DNA"/>
</dbReference>
<evidence type="ECO:0000313" key="4">
    <source>
        <dbReference type="EMBL" id="OWZ83523.1"/>
    </source>
</evidence>
<dbReference type="SUPFAM" id="SSF47384">
    <property type="entry name" value="Homodimeric domain of signal transducing histidine kinase"/>
    <property type="match status" value="1"/>
</dbReference>
<evidence type="ECO:0000259" key="3">
    <source>
        <dbReference type="Pfam" id="PF10114"/>
    </source>
</evidence>
<dbReference type="InterPro" id="IPR003661">
    <property type="entry name" value="HisK_dim/P_dom"/>
</dbReference>
<dbReference type="InterPro" id="IPR035965">
    <property type="entry name" value="PAS-like_dom_sf"/>
</dbReference>
<dbReference type="GO" id="GO:0000155">
    <property type="term" value="F:phosphorelay sensor kinase activity"/>
    <property type="evidence" value="ECO:0007669"/>
    <property type="project" value="InterPro"/>
</dbReference>